<dbReference type="EMBL" id="LR798260">
    <property type="protein sequence ID" value="CAB5218500.1"/>
    <property type="molecule type" value="Genomic_DNA"/>
</dbReference>
<gene>
    <name evidence="1" type="ORF">UFOVP219_25</name>
</gene>
<protein>
    <submittedName>
        <fullName evidence="1">Uncharacterized protein</fullName>
    </submittedName>
</protein>
<evidence type="ECO:0000313" key="1">
    <source>
        <dbReference type="EMBL" id="CAB5218500.1"/>
    </source>
</evidence>
<sequence>MAAFNPAEYETVADRIKRFYVDYPDGRIVTKNLTQQHDRAISTWVVQAYVFLTAEDQYKGIFKASGLAFEVDGTGMANKTSALENAETSAIGRALANAGYSGDKRASREEMSKVNRSQAPSKNWQAALANIDDLEGLRSLYLEATQAKATKTILDQIKAKADGLSGDTAKH</sequence>
<organism evidence="1">
    <name type="scientific">uncultured Caudovirales phage</name>
    <dbReference type="NCBI Taxonomy" id="2100421"/>
    <lineage>
        <taxon>Viruses</taxon>
        <taxon>Duplodnaviria</taxon>
        <taxon>Heunggongvirae</taxon>
        <taxon>Uroviricota</taxon>
        <taxon>Caudoviricetes</taxon>
        <taxon>Peduoviridae</taxon>
        <taxon>Maltschvirus</taxon>
        <taxon>Maltschvirus maltsch</taxon>
    </lineage>
</organism>
<reference evidence="1" key="1">
    <citation type="submission" date="2020-05" db="EMBL/GenBank/DDBJ databases">
        <authorList>
            <person name="Chiriac C."/>
            <person name="Salcher M."/>
            <person name="Ghai R."/>
            <person name="Kavagutti S V."/>
        </authorList>
    </citation>
    <scope>NUCLEOTIDE SEQUENCE</scope>
</reference>
<proteinExistence type="predicted"/>
<accession>A0A6J7WKZ8</accession>
<name>A0A6J7WKZ8_9CAUD</name>